<keyword evidence="3" id="KW-1185">Reference proteome</keyword>
<organism evidence="2 3">
    <name type="scientific">Linum trigynum</name>
    <dbReference type="NCBI Taxonomy" id="586398"/>
    <lineage>
        <taxon>Eukaryota</taxon>
        <taxon>Viridiplantae</taxon>
        <taxon>Streptophyta</taxon>
        <taxon>Embryophyta</taxon>
        <taxon>Tracheophyta</taxon>
        <taxon>Spermatophyta</taxon>
        <taxon>Magnoliopsida</taxon>
        <taxon>eudicotyledons</taxon>
        <taxon>Gunneridae</taxon>
        <taxon>Pentapetalae</taxon>
        <taxon>rosids</taxon>
        <taxon>fabids</taxon>
        <taxon>Malpighiales</taxon>
        <taxon>Linaceae</taxon>
        <taxon>Linum</taxon>
    </lineage>
</organism>
<dbReference type="PANTHER" id="PTHR33472:SF1">
    <property type="entry name" value="EXTENSIN-RELATED"/>
    <property type="match status" value="1"/>
</dbReference>
<protein>
    <submittedName>
        <fullName evidence="2">Uncharacterized protein</fullName>
    </submittedName>
</protein>
<sequence length="417" mass="42916">MANQQPARPWFRAASLARPAQPPPQPTAPAAEVTAPPQPRPFRTLSTVAPPAANPPPATRPTGPPALQPTAAAAQSARPTNGGDSVQASPAVRTDGIAASSLPSSPKPAITPAPTSSLPSSPVRKPAAVSSSVPGSPVQARKIFSVTNSPVRNPVPTVSSVPNSPKLGPAAAPPATKSVPEPPPRSVNPAAETPPQSPKRNPTAPPPSPLTLPPSQLKPAPEPHFSPEAEQKTVVLQKTTENHSATKKFWSGWSGSEGGAGNPLMGLRPKEENQKAKKNPSDFEDKGTKIITIAGENRGALMELFRSPRKSGNPLFPGNPRYLHRSPGTSSGSSSGEDGEGKKNKAGRRGGSGTGKGAKPMSAVMNSNVQGINNSIMFNSSCSHNDPGVHVSLSRNPSDGGGGLHHGKDHRSNGYES</sequence>
<name>A0AAV2DKH8_9ROSI</name>
<feature type="compositionally biased region" description="Basic and acidic residues" evidence="1">
    <location>
        <begin position="268"/>
        <end position="288"/>
    </location>
</feature>
<dbReference type="Proteomes" id="UP001497516">
    <property type="component" value="Chromosome 3"/>
</dbReference>
<gene>
    <name evidence="2" type="ORF">LTRI10_LOCUS15889</name>
</gene>
<accession>A0AAV2DKH8</accession>
<dbReference type="AlphaFoldDB" id="A0AAV2DKH8"/>
<feature type="compositionally biased region" description="Polar residues" evidence="1">
    <location>
        <begin position="364"/>
        <end position="384"/>
    </location>
</feature>
<reference evidence="2 3" key="1">
    <citation type="submission" date="2024-04" db="EMBL/GenBank/DDBJ databases">
        <authorList>
            <person name="Fracassetti M."/>
        </authorList>
    </citation>
    <scope>NUCLEOTIDE SEQUENCE [LARGE SCALE GENOMIC DNA]</scope>
</reference>
<feature type="compositionally biased region" description="Pro residues" evidence="1">
    <location>
        <begin position="203"/>
        <end position="212"/>
    </location>
</feature>
<evidence type="ECO:0000313" key="3">
    <source>
        <dbReference type="Proteomes" id="UP001497516"/>
    </source>
</evidence>
<feature type="compositionally biased region" description="Polar residues" evidence="1">
    <location>
        <begin position="234"/>
        <end position="243"/>
    </location>
</feature>
<proteinExistence type="predicted"/>
<feature type="compositionally biased region" description="Pro residues" evidence="1">
    <location>
        <begin position="52"/>
        <end position="67"/>
    </location>
</feature>
<feature type="compositionally biased region" description="Low complexity" evidence="1">
    <location>
        <begin position="112"/>
        <end position="165"/>
    </location>
</feature>
<dbReference type="PANTHER" id="PTHR33472">
    <property type="entry name" value="OS01G0106600 PROTEIN"/>
    <property type="match status" value="1"/>
</dbReference>
<evidence type="ECO:0000313" key="2">
    <source>
        <dbReference type="EMBL" id="CAL1373995.1"/>
    </source>
</evidence>
<dbReference type="EMBL" id="OZ034816">
    <property type="protein sequence ID" value="CAL1373995.1"/>
    <property type="molecule type" value="Genomic_DNA"/>
</dbReference>
<feature type="region of interest" description="Disordered" evidence="1">
    <location>
        <begin position="1"/>
        <end position="417"/>
    </location>
</feature>
<feature type="compositionally biased region" description="Low complexity" evidence="1">
    <location>
        <begin position="68"/>
        <end position="80"/>
    </location>
</feature>
<evidence type="ECO:0000256" key="1">
    <source>
        <dbReference type="SAM" id="MobiDB-lite"/>
    </source>
</evidence>